<feature type="domain" description="Histidine kinase" evidence="13">
    <location>
        <begin position="303"/>
        <end position="576"/>
    </location>
</feature>
<evidence type="ECO:0000256" key="9">
    <source>
        <dbReference type="ARBA" id="ARBA00022840"/>
    </source>
</evidence>
<evidence type="ECO:0000256" key="4">
    <source>
        <dbReference type="ARBA" id="ARBA00022475"/>
    </source>
</evidence>
<keyword evidence="16" id="KW-1185">Reference proteome</keyword>
<comment type="catalytic activity">
    <reaction evidence="1">
        <text>ATP + protein L-histidine = ADP + protein N-phospho-L-histidine.</text>
        <dbReference type="EC" id="2.7.13.3"/>
    </reaction>
</comment>
<keyword evidence="8 15" id="KW-0418">Kinase</keyword>
<dbReference type="SUPFAM" id="SSF158472">
    <property type="entry name" value="HAMP domain-like"/>
    <property type="match status" value="1"/>
</dbReference>
<keyword evidence="12" id="KW-1133">Transmembrane helix</keyword>
<evidence type="ECO:0000256" key="8">
    <source>
        <dbReference type="ARBA" id="ARBA00022777"/>
    </source>
</evidence>
<dbReference type="Pfam" id="PF00672">
    <property type="entry name" value="HAMP"/>
    <property type="match status" value="1"/>
</dbReference>
<dbReference type="InterPro" id="IPR005467">
    <property type="entry name" value="His_kinase_dom"/>
</dbReference>
<dbReference type="EMBL" id="QJVJ01000008">
    <property type="protein sequence ID" value="PYI52858.1"/>
    <property type="molecule type" value="Genomic_DNA"/>
</dbReference>
<dbReference type="InterPro" id="IPR003594">
    <property type="entry name" value="HATPase_dom"/>
</dbReference>
<dbReference type="RefSeq" id="WP_110841408.1">
    <property type="nucleotide sequence ID" value="NZ_QJVJ01000008.1"/>
</dbReference>
<evidence type="ECO:0000256" key="11">
    <source>
        <dbReference type="ARBA" id="ARBA00023136"/>
    </source>
</evidence>
<comment type="subcellular location">
    <subcellularLocation>
        <location evidence="2">Cell membrane</location>
        <topology evidence="2">Multi-pass membrane protein</topology>
    </subcellularLocation>
</comment>
<keyword evidence="9" id="KW-0067">ATP-binding</keyword>
<dbReference type="SMART" id="SM00387">
    <property type="entry name" value="HATPase_c"/>
    <property type="match status" value="1"/>
</dbReference>
<dbReference type="InterPro" id="IPR050640">
    <property type="entry name" value="Bact_2-comp_sensor_kinase"/>
</dbReference>
<dbReference type="PROSITE" id="PS50885">
    <property type="entry name" value="HAMP"/>
    <property type="match status" value="1"/>
</dbReference>
<protein>
    <recommendedName>
        <fullName evidence="3">histidine kinase</fullName>
        <ecNumber evidence="3">2.7.13.3</ecNumber>
    </recommendedName>
</protein>
<dbReference type="OrthoDB" id="9776552at2"/>
<dbReference type="Gene3D" id="3.30.565.10">
    <property type="entry name" value="Histidine kinase-like ATPase, C-terminal domain"/>
    <property type="match status" value="1"/>
</dbReference>
<dbReference type="GO" id="GO:0000155">
    <property type="term" value="F:phosphorelay sensor kinase activity"/>
    <property type="evidence" value="ECO:0007669"/>
    <property type="project" value="InterPro"/>
</dbReference>
<dbReference type="EC" id="2.7.13.3" evidence="3"/>
<evidence type="ECO:0000256" key="7">
    <source>
        <dbReference type="ARBA" id="ARBA00022741"/>
    </source>
</evidence>
<dbReference type="InterPro" id="IPR010559">
    <property type="entry name" value="Sig_transdc_His_kin_internal"/>
</dbReference>
<dbReference type="Pfam" id="PF02518">
    <property type="entry name" value="HATPase_c"/>
    <property type="match status" value="1"/>
</dbReference>
<evidence type="ECO:0000256" key="12">
    <source>
        <dbReference type="SAM" id="Phobius"/>
    </source>
</evidence>
<keyword evidence="6" id="KW-0808">Transferase</keyword>
<comment type="caution">
    <text evidence="15">The sequence shown here is derived from an EMBL/GenBank/DDBJ whole genome shotgun (WGS) entry which is preliminary data.</text>
</comment>
<evidence type="ECO:0000259" key="14">
    <source>
        <dbReference type="PROSITE" id="PS50885"/>
    </source>
</evidence>
<evidence type="ECO:0000313" key="15">
    <source>
        <dbReference type="EMBL" id="PYI52858.1"/>
    </source>
</evidence>
<dbReference type="GO" id="GO:0005524">
    <property type="term" value="F:ATP binding"/>
    <property type="evidence" value="ECO:0007669"/>
    <property type="project" value="UniProtKB-KW"/>
</dbReference>
<feature type="domain" description="HAMP" evidence="14">
    <location>
        <begin position="306"/>
        <end position="358"/>
    </location>
</feature>
<proteinExistence type="predicted"/>
<dbReference type="CDD" id="cd06225">
    <property type="entry name" value="HAMP"/>
    <property type="match status" value="1"/>
</dbReference>
<dbReference type="InterPro" id="IPR036890">
    <property type="entry name" value="HATPase_C_sf"/>
</dbReference>
<gene>
    <name evidence="15" type="ORF">DLM86_17770</name>
</gene>
<keyword evidence="4" id="KW-1003">Cell membrane</keyword>
<reference evidence="15 16" key="1">
    <citation type="submission" date="2018-05" db="EMBL/GenBank/DDBJ databases">
        <title>Paenibacillus flagellatus sp. nov., isolated from selenium mineral soil.</title>
        <authorList>
            <person name="Dai X."/>
        </authorList>
    </citation>
    <scope>NUCLEOTIDE SEQUENCE [LARGE SCALE GENOMIC DNA]</scope>
    <source>
        <strain evidence="15 16">DXL2</strain>
    </source>
</reference>
<dbReference type="PROSITE" id="PS50109">
    <property type="entry name" value="HIS_KIN"/>
    <property type="match status" value="1"/>
</dbReference>
<dbReference type="GO" id="GO:0005886">
    <property type="term" value="C:plasma membrane"/>
    <property type="evidence" value="ECO:0007669"/>
    <property type="project" value="UniProtKB-SubCell"/>
</dbReference>
<evidence type="ECO:0000256" key="3">
    <source>
        <dbReference type="ARBA" id="ARBA00012438"/>
    </source>
</evidence>
<keyword evidence="12" id="KW-0812">Transmembrane</keyword>
<evidence type="ECO:0000256" key="10">
    <source>
        <dbReference type="ARBA" id="ARBA00023012"/>
    </source>
</evidence>
<keyword evidence="11 12" id="KW-0472">Membrane</keyword>
<dbReference type="Gene3D" id="3.30.450.20">
    <property type="entry name" value="PAS domain"/>
    <property type="match status" value="2"/>
</dbReference>
<keyword evidence="5" id="KW-0597">Phosphoprotein</keyword>
<dbReference type="SMART" id="SM00304">
    <property type="entry name" value="HAMP"/>
    <property type="match status" value="1"/>
</dbReference>
<dbReference type="InterPro" id="IPR003660">
    <property type="entry name" value="HAMP_dom"/>
</dbReference>
<evidence type="ECO:0000256" key="5">
    <source>
        <dbReference type="ARBA" id="ARBA00022553"/>
    </source>
</evidence>
<name>A0A2V5K164_9BACL</name>
<keyword evidence="10" id="KW-0902">Two-component regulatory system</keyword>
<evidence type="ECO:0000256" key="6">
    <source>
        <dbReference type="ARBA" id="ARBA00022679"/>
    </source>
</evidence>
<evidence type="ECO:0000313" key="16">
    <source>
        <dbReference type="Proteomes" id="UP000247476"/>
    </source>
</evidence>
<dbReference type="SUPFAM" id="SSF55874">
    <property type="entry name" value="ATPase domain of HSP90 chaperone/DNA topoisomerase II/histidine kinase"/>
    <property type="match status" value="1"/>
</dbReference>
<dbReference type="PANTHER" id="PTHR34220">
    <property type="entry name" value="SENSOR HISTIDINE KINASE YPDA"/>
    <property type="match status" value="1"/>
</dbReference>
<accession>A0A2V5K164</accession>
<keyword evidence="7" id="KW-0547">Nucleotide-binding</keyword>
<feature type="transmembrane region" description="Helical" evidence="12">
    <location>
        <begin position="285"/>
        <end position="308"/>
    </location>
</feature>
<evidence type="ECO:0000256" key="1">
    <source>
        <dbReference type="ARBA" id="ARBA00000085"/>
    </source>
</evidence>
<organism evidence="15 16">
    <name type="scientific">Paenibacillus flagellatus</name>
    <dbReference type="NCBI Taxonomy" id="2211139"/>
    <lineage>
        <taxon>Bacteria</taxon>
        <taxon>Bacillati</taxon>
        <taxon>Bacillota</taxon>
        <taxon>Bacilli</taxon>
        <taxon>Bacillales</taxon>
        <taxon>Paenibacillaceae</taxon>
        <taxon>Paenibacillus</taxon>
    </lineage>
</organism>
<sequence>MVRKPGSVTIKLFAICFVFVLATVLTIGFLSYRYIEDELRKNEFYYANQLLDKVGHYLDVYFVSMQNTLMNLSTPADSWTGSPQDAQSQLDRVYGYNIGYITNAYLIKPDLTTVGGSPLGKVFTDPLPEREPVYRQALAHPASQVISEPYRSAYSGWTVTLSRKVQWSGEPAVAALDLDLQALEERLSQLGRTDSLKIGIVSSKGMRVSGSSSYLSETGTEGLFTLGTLRSEDLAASNETVLTAFDSSGHPFTVMKRSMGKFNWTVYMILDETRFRTTKRALETYFVGLTAAGLLMSAAVALLVARYIRKPVQALMRKMRLVKAGDLRATVNSRRNDEFGELADTFDSMLGQIRELIDHLGESREMKRKLEIQVLQSQINPHFLYNTLGTIGNVVELERYEEVDPIIASLVSILEYGIADASEAVRLQDEFDNVRHYLYIQNIRYGQAFELVLTADPELIDYPLFRMMLQPIVENSLFHGYAGGTIQGPIRISVYRGEDAVVIEVADDGIGMPADKVRGLLQPDAGSSGGRASRRRIGLYNIHKRIQLYYGEAYGLDIRSEPGKGTSVQARFPLVPVRDLKPVSSLLGKGALP</sequence>
<dbReference type="AlphaFoldDB" id="A0A2V5K164"/>
<dbReference type="PANTHER" id="PTHR34220:SF7">
    <property type="entry name" value="SENSOR HISTIDINE KINASE YPDA"/>
    <property type="match status" value="1"/>
</dbReference>
<dbReference type="CDD" id="cd18773">
    <property type="entry name" value="PDC1_HK_sensor"/>
    <property type="match status" value="1"/>
</dbReference>
<dbReference type="Proteomes" id="UP000247476">
    <property type="component" value="Unassembled WGS sequence"/>
</dbReference>
<evidence type="ECO:0000256" key="2">
    <source>
        <dbReference type="ARBA" id="ARBA00004651"/>
    </source>
</evidence>
<dbReference type="Gene3D" id="6.10.340.10">
    <property type="match status" value="1"/>
</dbReference>
<dbReference type="Pfam" id="PF06580">
    <property type="entry name" value="His_kinase"/>
    <property type="match status" value="1"/>
</dbReference>
<evidence type="ECO:0000259" key="13">
    <source>
        <dbReference type="PROSITE" id="PS50109"/>
    </source>
</evidence>
<feature type="transmembrane region" description="Helical" evidence="12">
    <location>
        <begin position="12"/>
        <end position="35"/>
    </location>
</feature>